<proteinExistence type="predicted"/>
<gene>
    <name evidence="2" type="ORF">ABMA27_014864</name>
</gene>
<dbReference type="Pfam" id="PF17906">
    <property type="entry name" value="HTH_48"/>
    <property type="match status" value="1"/>
</dbReference>
<dbReference type="InterPro" id="IPR036388">
    <property type="entry name" value="WH-like_DNA-bd_sf"/>
</dbReference>
<protein>
    <recommendedName>
        <fullName evidence="1">Mos1 transposase HTH domain-containing protein</fullName>
    </recommendedName>
</protein>
<dbReference type="Gene3D" id="1.10.10.1450">
    <property type="match status" value="1"/>
</dbReference>
<dbReference type="Gene3D" id="1.10.10.10">
    <property type="entry name" value="Winged helix-like DNA-binding domain superfamily/Winged helix DNA-binding domain"/>
    <property type="match status" value="1"/>
</dbReference>
<organism evidence="2 3">
    <name type="scientific">Loxostege sticticalis</name>
    <name type="common">Beet webworm moth</name>
    <dbReference type="NCBI Taxonomy" id="481309"/>
    <lineage>
        <taxon>Eukaryota</taxon>
        <taxon>Metazoa</taxon>
        <taxon>Ecdysozoa</taxon>
        <taxon>Arthropoda</taxon>
        <taxon>Hexapoda</taxon>
        <taxon>Insecta</taxon>
        <taxon>Pterygota</taxon>
        <taxon>Neoptera</taxon>
        <taxon>Endopterygota</taxon>
        <taxon>Lepidoptera</taxon>
        <taxon>Glossata</taxon>
        <taxon>Ditrysia</taxon>
        <taxon>Pyraloidea</taxon>
        <taxon>Crambidae</taxon>
        <taxon>Pyraustinae</taxon>
        <taxon>Loxostege</taxon>
    </lineage>
</organism>
<evidence type="ECO:0000313" key="2">
    <source>
        <dbReference type="EMBL" id="KAL0893266.1"/>
    </source>
</evidence>
<dbReference type="InterPro" id="IPR041426">
    <property type="entry name" value="Mos1_HTH"/>
</dbReference>
<dbReference type="Proteomes" id="UP001549920">
    <property type="component" value="Unassembled WGS sequence"/>
</dbReference>
<sequence>MHQIQISPHLWKFLETARRINDVYGAGVAKESTVRFWFQRFRSENFDLQNQPHRRPETKVENEELKAIVEADPSQSTSEIAAGFGVSDKTVFINLKQIGKLNLQTRVDFCVTFLNRHNNEGILNRIITCDEKRILYDNRNALWWTSAGVVHYSFLKSGKRLRQTWGHGML</sequence>
<reference evidence="2 3" key="1">
    <citation type="submission" date="2024-06" db="EMBL/GenBank/DDBJ databases">
        <title>A chromosome-level genome assembly of beet webworm, Loxostege sticticalis.</title>
        <authorList>
            <person name="Zhang Y."/>
        </authorList>
    </citation>
    <scope>NUCLEOTIDE SEQUENCE [LARGE SCALE GENOMIC DNA]</scope>
    <source>
        <strain evidence="2">AQ026</strain>
        <tissue evidence="2">Whole body</tissue>
    </source>
</reference>
<dbReference type="EMBL" id="JBEUOH010000006">
    <property type="protein sequence ID" value="KAL0893266.1"/>
    <property type="molecule type" value="Genomic_DNA"/>
</dbReference>
<name>A0ABR3IAI0_LOXSC</name>
<dbReference type="PANTHER" id="PTHR46060">
    <property type="entry name" value="MARINER MOS1 TRANSPOSASE-LIKE PROTEIN"/>
    <property type="match status" value="1"/>
</dbReference>
<dbReference type="Gene3D" id="3.30.420.10">
    <property type="entry name" value="Ribonuclease H-like superfamily/Ribonuclease H"/>
    <property type="match status" value="1"/>
</dbReference>
<comment type="caution">
    <text evidence="2">The sequence shown here is derived from an EMBL/GenBank/DDBJ whole genome shotgun (WGS) entry which is preliminary data.</text>
</comment>
<dbReference type="InterPro" id="IPR052709">
    <property type="entry name" value="Transposase-MT_Hybrid"/>
</dbReference>
<evidence type="ECO:0000259" key="1">
    <source>
        <dbReference type="Pfam" id="PF17906"/>
    </source>
</evidence>
<accession>A0ABR3IAI0</accession>
<feature type="domain" description="Mos1 transposase HTH" evidence="1">
    <location>
        <begin position="15"/>
        <end position="45"/>
    </location>
</feature>
<dbReference type="PANTHER" id="PTHR46060:SF2">
    <property type="entry name" value="HISTONE-LYSINE N-METHYLTRANSFERASE SETMAR"/>
    <property type="match status" value="1"/>
</dbReference>
<keyword evidence="3" id="KW-1185">Reference proteome</keyword>
<evidence type="ECO:0000313" key="3">
    <source>
        <dbReference type="Proteomes" id="UP001549920"/>
    </source>
</evidence>
<dbReference type="InterPro" id="IPR036397">
    <property type="entry name" value="RNaseH_sf"/>
</dbReference>